<dbReference type="PRINTS" id="PR00785">
    <property type="entry name" value="NCTRNSLOCATR"/>
</dbReference>
<dbReference type="SMART" id="SM00353">
    <property type="entry name" value="HLH"/>
    <property type="match status" value="1"/>
</dbReference>
<dbReference type="InterPro" id="IPR050933">
    <property type="entry name" value="Circadian_TF"/>
</dbReference>
<keyword evidence="5" id="KW-0804">Transcription</keyword>
<evidence type="ECO:0000256" key="4">
    <source>
        <dbReference type="ARBA" id="ARBA00023125"/>
    </source>
</evidence>
<feature type="region of interest" description="Disordered" evidence="7">
    <location>
        <begin position="571"/>
        <end position="625"/>
    </location>
</feature>
<dbReference type="GO" id="GO:0045944">
    <property type="term" value="P:positive regulation of transcription by RNA polymerase II"/>
    <property type="evidence" value="ECO:0007669"/>
    <property type="project" value="UniProtKB-ARBA"/>
</dbReference>
<evidence type="ECO:0000313" key="10">
    <source>
        <dbReference type="EMBL" id="AHA42531.1"/>
    </source>
</evidence>
<feature type="compositionally biased region" description="Pro residues" evidence="7">
    <location>
        <begin position="517"/>
        <end position="543"/>
    </location>
</feature>
<feature type="region of interest" description="Disordered" evidence="7">
    <location>
        <begin position="506"/>
        <end position="550"/>
    </location>
</feature>
<dbReference type="SUPFAM" id="SSF55785">
    <property type="entry name" value="PYP-like sensor domain (PAS domain)"/>
    <property type="match status" value="2"/>
</dbReference>
<evidence type="ECO:0000256" key="7">
    <source>
        <dbReference type="SAM" id="MobiDB-lite"/>
    </source>
</evidence>
<feature type="compositionally biased region" description="Basic and acidic residues" evidence="7">
    <location>
        <begin position="729"/>
        <end position="745"/>
    </location>
</feature>
<sequence length="1063" mass="115028">MISWEHYVPPPPPPDVYHELCPVSNNRQMRNKAEKQRRDKLNSLITELAHLVPMVAQSPRRMDKTSILRLSATFLRMYRCLPLKPGEMHEPFLPFLETLKVSQVLLDFLQGMEGFMLVVTGAGKIVFVTHTVEKLLGHTQNDLLGQSLYNITRPEDHEELRRNIETAPSDGQGRAAAGCSPALTSDESSCEDGAAGGSTPGSSPSASRPGTSASTASVGSSSDGGRTGPGGPFGSAGAEHLRRSFYVHLAQRAGGRAASSASGTGGGSSGGGSGGGGGSVGVAGQGAEQTTYELVHFLGYLQVLRSHDPPPATHRPRRHRDTVPSSNSDNVLVAVVQLFREKRVMELSLLEATLDEYQTRHLKDGSIVSSDHRISVVAGYLTDEVHMQNAFTFMHHDDMAYALIALQQMFDKNEPFGSSTYRLATKNGQYIYMRTRGYLEFAPGSKEVETFLCINTLLSKEEGEEGLREMKQRFSAYVSALRAAGADLSLTGIAAAIAAAPPPFRSSAVTASERPTLAPPPPPPPPPLQPPPPPPPPPPPAPPTAANSLSSSEIISNTTVCEVSPPFTAMVTESTPSSEQGADVFGSVSPSEAAASKYRNHTPTTASRSPTADPYLPAARPRAVSEGEDTTAISLQNFVNLFKVPEEEEHSVDVQRSPLVNNTGVISDLEEKPRITNSLSPSSPPSRHPYAAAQRIRAASESELQAANSGSTFIQSDPADRGCSWQFQRHGDVSHSGTTDRRPPERPTVITGRCCAGSERMRCSRLSIMSVTGEEKRITSVHGEVVLKRTMSADEENPSCTKKLNVGPRHCRQRHRIEHPPTEALSVEVNTLPPDELQHIILSRDSSQPTVLVSQHRPFRTSQPALQTVTQNVPAVSLSPPQLADITPPPFVMEEPGGMPLVNLSDTTLSVGCQDPLISPDHGDSDSFSSLGLPDPENNPEVLDLLEAPELKLNFDTLQEARSSNDPEAPTGPETAATLERILARKHLQLESCMQLQETQMHCIEHDLTQLPLADHVFRSNLTQLQASGPIHARKEERQASKLHIPVLTPIFMRNNIRSTRYC</sequence>
<feature type="region of interest" description="Disordered" evidence="7">
    <location>
        <begin position="306"/>
        <end position="326"/>
    </location>
</feature>
<dbReference type="SUPFAM" id="SSF47459">
    <property type="entry name" value="HLH, helix-loop-helix DNA-binding domain"/>
    <property type="match status" value="1"/>
</dbReference>
<evidence type="ECO:0000259" key="8">
    <source>
        <dbReference type="PROSITE" id="PS50112"/>
    </source>
</evidence>
<dbReference type="InterPro" id="IPR000014">
    <property type="entry name" value="PAS"/>
</dbReference>
<protein>
    <submittedName>
        <fullName evidence="10">Met protein</fullName>
    </submittedName>
</protein>
<evidence type="ECO:0000256" key="5">
    <source>
        <dbReference type="ARBA" id="ARBA00023163"/>
    </source>
</evidence>
<dbReference type="InterPro" id="IPR011598">
    <property type="entry name" value="bHLH_dom"/>
</dbReference>
<evidence type="ECO:0000259" key="9">
    <source>
        <dbReference type="PROSITE" id="PS50888"/>
    </source>
</evidence>
<dbReference type="InterPro" id="IPR036638">
    <property type="entry name" value="HLH_DNA-bd_sf"/>
</dbReference>
<dbReference type="GO" id="GO:0003700">
    <property type="term" value="F:DNA-binding transcription factor activity"/>
    <property type="evidence" value="ECO:0007669"/>
    <property type="project" value="InterPro"/>
</dbReference>
<feature type="compositionally biased region" description="Polar residues" evidence="7">
    <location>
        <begin position="601"/>
        <end position="610"/>
    </location>
</feature>
<dbReference type="Pfam" id="PF00989">
    <property type="entry name" value="PAS"/>
    <property type="match status" value="1"/>
</dbReference>
<name>V5KYX7_LOCMI</name>
<dbReference type="GO" id="GO:0046983">
    <property type="term" value="F:protein dimerization activity"/>
    <property type="evidence" value="ECO:0007669"/>
    <property type="project" value="InterPro"/>
</dbReference>
<evidence type="ECO:0000256" key="3">
    <source>
        <dbReference type="ARBA" id="ARBA00023015"/>
    </source>
</evidence>
<keyword evidence="3" id="KW-0805">Transcription regulation</keyword>
<comment type="subcellular location">
    <subcellularLocation>
        <location evidence="1">Nucleus</location>
    </subcellularLocation>
</comment>
<feature type="region of interest" description="Disordered" evidence="7">
    <location>
        <begin position="673"/>
        <end position="749"/>
    </location>
</feature>
<dbReference type="CDD" id="cd11391">
    <property type="entry name" value="bHLH_PAS"/>
    <property type="match status" value="1"/>
</dbReference>
<feature type="region of interest" description="Disordered" evidence="7">
    <location>
        <begin position="257"/>
        <end position="284"/>
    </location>
</feature>
<dbReference type="GO" id="GO:0005737">
    <property type="term" value="C:cytoplasm"/>
    <property type="evidence" value="ECO:0007669"/>
    <property type="project" value="InterPro"/>
</dbReference>
<accession>V5KYX7</accession>
<feature type="compositionally biased region" description="Low complexity" evidence="7">
    <location>
        <begin position="200"/>
        <end position="224"/>
    </location>
</feature>
<dbReference type="NCBIfam" id="TIGR00229">
    <property type="entry name" value="sensory_box"/>
    <property type="match status" value="1"/>
</dbReference>
<dbReference type="InterPro" id="IPR035965">
    <property type="entry name" value="PAS-like_dom_sf"/>
</dbReference>
<dbReference type="SMART" id="SM00091">
    <property type="entry name" value="PAS"/>
    <property type="match status" value="2"/>
</dbReference>
<reference evidence="10" key="1">
    <citation type="submission" date="2013-07" db="EMBL/GenBank/DDBJ databases">
        <title>Vitellogenesis is regulated by the juvenile hormone-receptor complex acting on Mcm4 and Mcm7 in the migratory locust.</title>
        <authorList>
            <person name="Guo W."/>
            <person name="Wu Z."/>
            <person name="Zhou S."/>
        </authorList>
    </citation>
    <scope>NUCLEOTIDE SEQUENCE</scope>
</reference>
<dbReference type="GO" id="GO:0003677">
    <property type="term" value="F:DNA binding"/>
    <property type="evidence" value="ECO:0007669"/>
    <property type="project" value="UniProtKB-KW"/>
</dbReference>
<dbReference type="PROSITE" id="PS50888">
    <property type="entry name" value="BHLH"/>
    <property type="match status" value="1"/>
</dbReference>
<dbReference type="InterPro" id="IPR013767">
    <property type="entry name" value="PAS_fold"/>
</dbReference>
<evidence type="ECO:0000256" key="2">
    <source>
        <dbReference type="ARBA" id="ARBA00022737"/>
    </source>
</evidence>
<proteinExistence type="evidence at transcript level"/>
<dbReference type="Gene3D" id="3.30.450.20">
    <property type="entry name" value="PAS domain"/>
    <property type="match status" value="2"/>
</dbReference>
<dbReference type="GO" id="GO:0005667">
    <property type="term" value="C:transcription regulator complex"/>
    <property type="evidence" value="ECO:0007669"/>
    <property type="project" value="InterPro"/>
</dbReference>
<dbReference type="PROSITE" id="PS50112">
    <property type="entry name" value="PAS"/>
    <property type="match status" value="1"/>
</dbReference>
<evidence type="ECO:0000256" key="6">
    <source>
        <dbReference type="ARBA" id="ARBA00023242"/>
    </source>
</evidence>
<dbReference type="GO" id="GO:0005634">
    <property type="term" value="C:nucleus"/>
    <property type="evidence" value="ECO:0007669"/>
    <property type="project" value="UniProtKB-SubCell"/>
</dbReference>
<dbReference type="AlphaFoldDB" id="V5KYX7"/>
<dbReference type="Pfam" id="PF14598">
    <property type="entry name" value="PAS_11"/>
    <property type="match status" value="1"/>
</dbReference>
<dbReference type="Pfam" id="PF00010">
    <property type="entry name" value="HLH"/>
    <property type="match status" value="1"/>
</dbReference>
<gene>
    <name evidence="10" type="primary">Met</name>
</gene>
<feature type="domain" description="BHLH" evidence="9">
    <location>
        <begin position="25"/>
        <end position="78"/>
    </location>
</feature>
<feature type="compositionally biased region" description="Gly residues" evidence="7">
    <location>
        <begin position="225"/>
        <end position="234"/>
    </location>
</feature>
<dbReference type="PANTHER" id="PTHR23042">
    <property type="entry name" value="CIRCADIAN PROTEIN CLOCK/ARNT/BMAL/PAS"/>
    <property type="match status" value="1"/>
</dbReference>
<dbReference type="Gene3D" id="4.10.280.10">
    <property type="entry name" value="Helix-loop-helix DNA-binding domain"/>
    <property type="match status" value="1"/>
</dbReference>
<feature type="compositionally biased region" description="Polar residues" evidence="7">
    <location>
        <begin position="702"/>
        <end position="715"/>
    </location>
</feature>
<dbReference type="EMBL" id="KF471131">
    <property type="protein sequence ID" value="AHA42531.1"/>
    <property type="molecule type" value="mRNA"/>
</dbReference>
<dbReference type="InterPro" id="IPR001067">
    <property type="entry name" value="Nuc_translocat"/>
</dbReference>
<feature type="compositionally biased region" description="Gly residues" evidence="7">
    <location>
        <begin position="263"/>
        <end position="284"/>
    </location>
</feature>
<keyword evidence="4" id="KW-0238">DNA-binding</keyword>
<organism evidence="10">
    <name type="scientific">Locusta migratoria</name>
    <name type="common">Migratory locust</name>
    <dbReference type="NCBI Taxonomy" id="7004"/>
    <lineage>
        <taxon>Eukaryota</taxon>
        <taxon>Metazoa</taxon>
        <taxon>Ecdysozoa</taxon>
        <taxon>Arthropoda</taxon>
        <taxon>Hexapoda</taxon>
        <taxon>Insecta</taxon>
        <taxon>Pterygota</taxon>
        <taxon>Neoptera</taxon>
        <taxon>Polyneoptera</taxon>
        <taxon>Orthoptera</taxon>
        <taxon>Caelifera</taxon>
        <taxon>Acrididea</taxon>
        <taxon>Acridomorpha</taxon>
        <taxon>Acridoidea</taxon>
        <taxon>Acrididae</taxon>
        <taxon>Oedipodinae</taxon>
        <taxon>Locusta</taxon>
    </lineage>
</organism>
<keyword evidence="2" id="KW-0677">Repeat</keyword>
<feature type="region of interest" description="Disordered" evidence="7">
    <location>
        <begin position="165"/>
        <end position="237"/>
    </location>
</feature>
<feature type="domain" description="PAS" evidence="8">
    <location>
        <begin position="101"/>
        <end position="171"/>
    </location>
</feature>
<dbReference type="CDD" id="cd00130">
    <property type="entry name" value="PAS"/>
    <property type="match status" value="2"/>
</dbReference>
<keyword evidence="6" id="KW-0539">Nucleus</keyword>
<feature type="compositionally biased region" description="Polar residues" evidence="7">
    <location>
        <begin position="571"/>
        <end position="580"/>
    </location>
</feature>
<evidence type="ECO:0000256" key="1">
    <source>
        <dbReference type="ARBA" id="ARBA00004123"/>
    </source>
</evidence>
<dbReference type="SMR" id="V5KYX7"/>